<feature type="compositionally biased region" description="Acidic residues" evidence="9">
    <location>
        <begin position="433"/>
        <end position="448"/>
    </location>
</feature>
<evidence type="ECO:0000313" key="10">
    <source>
        <dbReference type="EMBL" id="KAJ1909545.1"/>
    </source>
</evidence>
<keyword evidence="11" id="KW-1185">Reference proteome</keyword>
<keyword evidence="7" id="KW-0819">tRNA processing</keyword>
<evidence type="ECO:0000256" key="4">
    <source>
        <dbReference type="ARBA" id="ARBA00009567"/>
    </source>
</evidence>
<dbReference type="GO" id="GO:0005829">
    <property type="term" value="C:cytosol"/>
    <property type="evidence" value="ECO:0007669"/>
    <property type="project" value="TreeGrafter"/>
</dbReference>
<keyword evidence="8" id="KW-0539">Nucleus</keyword>
<evidence type="ECO:0000256" key="7">
    <source>
        <dbReference type="ARBA" id="ARBA00022694"/>
    </source>
</evidence>
<dbReference type="GO" id="GO:0000049">
    <property type="term" value="F:tRNA binding"/>
    <property type="evidence" value="ECO:0007669"/>
    <property type="project" value="TreeGrafter"/>
</dbReference>
<dbReference type="InterPro" id="IPR019519">
    <property type="entry name" value="Elp5"/>
</dbReference>
<dbReference type="GO" id="GO:0005634">
    <property type="term" value="C:nucleus"/>
    <property type="evidence" value="ECO:0007669"/>
    <property type="project" value="UniProtKB-SubCell"/>
</dbReference>
<accession>A0A9W7ZHX1</accession>
<evidence type="ECO:0000256" key="6">
    <source>
        <dbReference type="ARBA" id="ARBA00022490"/>
    </source>
</evidence>
<comment type="subcellular location">
    <subcellularLocation>
        <location evidence="2">Cytoplasm</location>
    </subcellularLocation>
    <subcellularLocation>
        <location evidence="1">Nucleus</location>
    </subcellularLocation>
</comment>
<comment type="pathway">
    <text evidence="3">tRNA modification; 5-methoxycarbonylmethyl-2-thiouridine-tRNA biosynthesis.</text>
</comment>
<comment type="similarity">
    <text evidence="4">Belongs to the ELP5 family.</text>
</comment>
<dbReference type="OrthoDB" id="166907at2759"/>
<dbReference type="EMBL" id="JANBPT010001184">
    <property type="protein sequence ID" value="KAJ1909545.1"/>
    <property type="molecule type" value="Genomic_DNA"/>
</dbReference>
<proteinExistence type="inferred from homology"/>
<evidence type="ECO:0000256" key="3">
    <source>
        <dbReference type="ARBA" id="ARBA00005043"/>
    </source>
</evidence>
<dbReference type="PANTHER" id="PTHR15641:SF1">
    <property type="entry name" value="ELONGATOR COMPLEX PROTEIN 5"/>
    <property type="match status" value="1"/>
</dbReference>
<evidence type="ECO:0000256" key="8">
    <source>
        <dbReference type="ARBA" id="ARBA00023242"/>
    </source>
</evidence>
<evidence type="ECO:0000313" key="11">
    <source>
        <dbReference type="Proteomes" id="UP001150569"/>
    </source>
</evidence>
<comment type="caution">
    <text evidence="10">The sequence shown here is derived from an EMBL/GenBank/DDBJ whole genome shotgun (WGS) entry which is preliminary data.</text>
</comment>
<gene>
    <name evidence="10" type="ORF">IWQ60_011114</name>
</gene>
<evidence type="ECO:0000256" key="2">
    <source>
        <dbReference type="ARBA" id="ARBA00004496"/>
    </source>
</evidence>
<feature type="compositionally biased region" description="Polar residues" evidence="9">
    <location>
        <begin position="56"/>
        <end position="67"/>
    </location>
</feature>
<dbReference type="PANTHER" id="PTHR15641">
    <property type="entry name" value="ELONGATOR COMPLEX PROTEIN 5"/>
    <property type="match status" value="1"/>
</dbReference>
<dbReference type="AlphaFoldDB" id="A0A9W7ZHX1"/>
<evidence type="ECO:0000256" key="9">
    <source>
        <dbReference type="SAM" id="MobiDB-lite"/>
    </source>
</evidence>
<sequence>MASYTTPYPAKDLLHLALTFQLLARFVPIFDSVRQSGLPLLRYALNWRVRRRLNSTSVTTAKSEGTSPPSPAPTRPVGNLHPSQRSRRVGYVLWCLETWPDTLLSEGETCNEDGDLSDVAVVVGIGAGVNVMPPGRTRIQEKARSFTLLNDVGEVSRTYEALKQSVVEMTSHYTDVHIIFDSLAPLFDQSVPHTIQFLRKVLDIRADPLIGTGDPAPAVIIRLLGLIHRDRYADETHRGGDPGSHTDTTTSGLPLQAALEFISPVGITLHTHTDYARQRDPLLWSEEDDHHPAYRLDSECHVAGRGVAEIEYFRKDNKADQVAVTYSIVKGKLTSTVFVNERYLKPEQPDKDASSPGKPASELHLASLCIKLMSIATRTVFFTRQTTLTQDLSFNLELTDQQREAKNKLVLPHETAQSNEPAPSGAIFYQPDAADDFDEEDPDDDLDI</sequence>
<keyword evidence="6" id="KW-0963">Cytoplasm</keyword>
<dbReference type="Proteomes" id="UP001150569">
    <property type="component" value="Unassembled WGS sequence"/>
</dbReference>
<name>A0A9W7ZHX1_9FUNG</name>
<feature type="region of interest" description="Disordered" evidence="9">
    <location>
        <begin position="56"/>
        <end position="83"/>
    </location>
</feature>
<evidence type="ECO:0000256" key="5">
    <source>
        <dbReference type="ARBA" id="ARBA00020264"/>
    </source>
</evidence>
<protein>
    <recommendedName>
        <fullName evidence="5">Elongator complex protein 5</fullName>
    </recommendedName>
</protein>
<feature type="region of interest" description="Disordered" evidence="9">
    <location>
        <begin position="412"/>
        <end position="448"/>
    </location>
</feature>
<evidence type="ECO:0000256" key="1">
    <source>
        <dbReference type="ARBA" id="ARBA00004123"/>
    </source>
</evidence>
<dbReference type="GO" id="GO:0033588">
    <property type="term" value="C:elongator holoenzyme complex"/>
    <property type="evidence" value="ECO:0007669"/>
    <property type="project" value="InterPro"/>
</dbReference>
<organism evidence="10 11">
    <name type="scientific">Tieghemiomyces parasiticus</name>
    <dbReference type="NCBI Taxonomy" id="78921"/>
    <lineage>
        <taxon>Eukaryota</taxon>
        <taxon>Fungi</taxon>
        <taxon>Fungi incertae sedis</taxon>
        <taxon>Zoopagomycota</taxon>
        <taxon>Kickxellomycotina</taxon>
        <taxon>Dimargaritomycetes</taxon>
        <taxon>Dimargaritales</taxon>
        <taxon>Dimargaritaceae</taxon>
        <taxon>Tieghemiomyces</taxon>
    </lineage>
</organism>
<reference evidence="10" key="1">
    <citation type="submission" date="2022-07" db="EMBL/GenBank/DDBJ databases">
        <title>Phylogenomic reconstructions and comparative analyses of Kickxellomycotina fungi.</title>
        <authorList>
            <person name="Reynolds N.K."/>
            <person name="Stajich J.E."/>
            <person name="Barry K."/>
            <person name="Grigoriev I.V."/>
            <person name="Crous P."/>
            <person name="Smith M.E."/>
        </authorList>
    </citation>
    <scope>NUCLEOTIDE SEQUENCE</scope>
    <source>
        <strain evidence="10">RSA 861</strain>
    </source>
</reference>
<dbReference type="GO" id="GO:0002098">
    <property type="term" value="P:tRNA wobble uridine modification"/>
    <property type="evidence" value="ECO:0007669"/>
    <property type="project" value="InterPro"/>
</dbReference>
<dbReference type="Pfam" id="PF10483">
    <property type="entry name" value="Elong_Iki1"/>
    <property type="match status" value="1"/>
</dbReference>